<dbReference type="Pfam" id="PF20766">
    <property type="entry name" value="DUF447_C"/>
    <property type="match status" value="1"/>
</dbReference>
<protein>
    <recommendedName>
        <fullName evidence="5">DUF447 family protein</fullName>
    </recommendedName>
</protein>
<reference evidence="3 4" key="1">
    <citation type="submission" date="2019-02" db="EMBL/GenBank/DDBJ databases">
        <title>Deep-cultivation of Planctomycetes and their phenomic and genomic characterization uncovers novel biology.</title>
        <authorList>
            <person name="Wiegand S."/>
            <person name="Jogler M."/>
            <person name="Boedeker C."/>
            <person name="Pinto D."/>
            <person name="Vollmers J."/>
            <person name="Rivas-Marin E."/>
            <person name="Kohn T."/>
            <person name="Peeters S.H."/>
            <person name="Heuer A."/>
            <person name="Rast P."/>
            <person name="Oberbeckmann S."/>
            <person name="Bunk B."/>
            <person name="Jeske O."/>
            <person name="Meyerdierks A."/>
            <person name="Storesund J.E."/>
            <person name="Kallscheuer N."/>
            <person name="Luecker S."/>
            <person name="Lage O.M."/>
            <person name="Pohl T."/>
            <person name="Merkel B.J."/>
            <person name="Hornburger P."/>
            <person name="Mueller R.-W."/>
            <person name="Bruemmer F."/>
            <person name="Labrenz M."/>
            <person name="Spormann A.M."/>
            <person name="Op den Camp H."/>
            <person name="Overmann J."/>
            <person name="Amann R."/>
            <person name="Jetten M.S.M."/>
            <person name="Mascher T."/>
            <person name="Medema M.H."/>
            <person name="Devos D.P."/>
            <person name="Kaster A.-K."/>
            <person name="Ovreas L."/>
            <person name="Rohde M."/>
            <person name="Galperin M.Y."/>
            <person name="Jogler C."/>
        </authorList>
    </citation>
    <scope>NUCLEOTIDE SEQUENCE [LARGE SCALE GENOMIC DNA]</scope>
    <source>
        <strain evidence="3 4">V22</strain>
    </source>
</reference>
<feature type="domain" description="DUF447" evidence="2">
    <location>
        <begin position="128"/>
        <end position="179"/>
    </location>
</feature>
<evidence type="ECO:0000313" key="3">
    <source>
        <dbReference type="EMBL" id="QDT65357.1"/>
    </source>
</evidence>
<accession>A0A517TAG2</accession>
<dbReference type="InterPro" id="IPR049288">
    <property type="entry name" value="DUF447_C"/>
</dbReference>
<gene>
    <name evidence="3" type="ORF">V22_26100</name>
</gene>
<evidence type="ECO:0000259" key="2">
    <source>
        <dbReference type="Pfam" id="PF20766"/>
    </source>
</evidence>
<evidence type="ECO:0000313" key="4">
    <source>
        <dbReference type="Proteomes" id="UP000319976"/>
    </source>
</evidence>
<sequence>MMILEGLVTTLNDDKSVNLSPMGAFVPSDVSEILLKPFPGSRTLENLQRERHGVFHVTDDVLLLARAAIGTVSDAPTQPAAKTPGARLTDCCRWFEFEVTEVHNLEPRIEIRTSIVHEGEGRPFFGLNRAKHAVVEAAILATRVQFLSHESIQDELRRLAPLVEKTGGDSERTAFDLVRQTIERKIESQAVQAP</sequence>
<dbReference type="RefSeq" id="WP_197439588.1">
    <property type="nucleotide sequence ID" value="NZ_CP036316.1"/>
</dbReference>
<dbReference type="AlphaFoldDB" id="A0A517TAG2"/>
<name>A0A517TAG2_9PLAN</name>
<keyword evidence="4" id="KW-1185">Reference proteome</keyword>
<evidence type="ECO:0000259" key="1">
    <source>
        <dbReference type="Pfam" id="PF04289"/>
    </source>
</evidence>
<organism evidence="3 4">
    <name type="scientific">Calycomorphotria hydatis</name>
    <dbReference type="NCBI Taxonomy" id="2528027"/>
    <lineage>
        <taxon>Bacteria</taxon>
        <taxon>Pseudomonadati</taxon>
        <taxon>Planctomycetota</taxon>
        <taxon>Planctomycetia</taxon>
        <taxon>Planctomycetales</taxon>
        <taxon>Planctomycetaceae</taxon>
        <taxon>Calycomorphotria</taxon>
    </lineage>
</organism>
<dbReference type="Gene3D" id="2.30.110.10">
    <property type="entry name" value="Electron Transport, Fmn-binding Protein, Chain A"/>
    <property type="match status" value="1"/>
</dbReference>
<dbReference type="KEGG" id="chya:V22_26100"/>
<dbReference type="SUPFAM" id="SSF50475">
    <property type="entry name" value="FMN-binding split barrel"/>
    <property type="match status" value="1"/>
</dbReference>
<dbReference type="EMBL" id="CP036316">
    <property type="protein sequence ID" value="QDT65357.1"/>
    <property type="molecule type" value="Genomic_DNA"/>
</dbReference>
<evidence type="ECO:0008006" key="5">
    <source>
        <dbReference type="Google" id="ProtNLM"/>
    </source>
</evidence>
<dbReference type="InterPro" id="IPR016733">
    <property type="entry name" value="UCP018747"/>
</dbReference>
<feature type="domain" description="DUF447" evidence="1">
    <location>
        <begin position="5"/>
        <end position="119"/>
    </location>
</feature>
<dbReference type="InterPro" id="IPR012349">
    <property type="entry name" value="Split_barrel_FMN-bd"/>
</dbReference>
<dbReference type="InterPro" id="IPR007386">
    <property type="entry name" value="DUF447_N"/>
</dbReference>
<dbReference type="Proteomes" id="UP000319976">
    <property type="component" value="Chromosome"/>
</dbReference>
<dbReference type="Pfam" id="PF04289">
    <property type="entry name" value="DUF447_N"/>
    <property type="match status" value="1"/>
</dbReference>
<dbReference type="Gene3D" id="1.20.58.290">
    <property type="entry name" value="Hypothetical membrane protein ta0354_69_121"/>
    <property type="match status" value="1"/>
</dbReference>
<dbReference type="PIRSF" id="PIRSF018747">
    <property type="entry name" value="UCP018747"/>
    <property type="match status" value="1"/>
</dbReference>
<proteinExistence type="predicted"/>